<evidence type="ECO:0000313" key="2">
    <source>
        <dbReference type="Proteomes" id="UP000053989"/>
    </source>
</evidence>
<reference evidence="2" key="2">
    <citation type="submission" date="2015-01" db="EMBL/GenBank/DDBJ databases">
        <title>Evolutionary Origins and Diversification of the Mycorrhizal Mutualists.</title>
        <authorList>
            <consortium name="DOE Joint Genome Institute"/>
            <consortium name="Mycorrhizal Genomics Consortium"/>
            <person name="Kohler A."/>
            <person name="Kuo A."/>
            <person name="Nagy L.G."/>
            <person name="Floudas D."/>
            <person name="Copeland A."/>
            <person name="Barry K.W."/>
            <person name="Cichocki N."/>
            <person name="Veneault-Fourrey C."/>
            <person name="LaButti K."/>
            <person name="Lindquist E.A."/>
            <person name="Lipzen A."/>
            <person name="Lundell T."/>
            <person name="Morin E."/>
            <person name="Murat C."/>
            <person name="Riley R."/>
            <person name="Ohm R."/>
            <person name="Sun H."/>
            <person name="Tunlid A."/>
            <person name="Henrissat B."/>
            <person name="Grigoriev I.V."/>
            <person name="Hibbett D.S."/>
            <person name="Martin F."/>
        </authorList>
    </citation>
    <scope>NUCLEOTIDE SEQUENCE [LARGE SCALE GENOMIC DNA]</scope>
    <source>
        <strain evidence="2">Foug A</strain>
    </source>
</reference>
<keyword evidence="2" id="KW-1185">Reference proteome</keyword>
<protein>
    <submittedName>
        <fullName evidence="1">Uncharacterized protein</fullName>
    </submittedName>
</protein>
<dbReference type="AlphaFoldDB" id="A0A0C3DEH0"/>
<proteinExistence type="predicted"/>
<accession>A0A0C3DEH0</accession>
<dbReference type="EMBL" id="KN822147">
    <property type="protein sequence ID" value="KIM54774.1"/>
    <property type="molecule type" value="Genomic_DNA"/>
</dbReference>
<name>A0A0C3DEH0_9AGAM</name>
<evidence type="ECO:0000313" key="1">
    <source>
        <dbReference type="EMBL" id="KIM54774.1"/>
    </source>
</evidence>
<gene>
    <name evidence="1" type="ORF">SCLCIDRAFT_1221697</name>
</gene>
<dbReference type="InParanoid" id="A0A0C3DEH0"/>
<organism evidence="1 2">
    <name type="scientific">Scleroderma citrinum Foug A</name>
    <dbReference type="NCBI Taxonomy" id="1036808"/>
    <lineage>
        <taxon>Eukaryota</taxon>
        <taxon>Fungi</taxon>
        <taxon>Dikarya</taxon>
        <taxon>Basidiomycota</taxon>
        <taxon>Agaricomycotina</taxon>
        <taxon>Agaricomycetes</taxon>
        <taxon>Agaricomycetidae</taxon>
        <taxon>Boletales</taxon>
        <taxon>Sclerodermatineae</taxon>
        <taxon>Sclerodermataceae</taxon>
        <taxon>Scleroderma</taxon>
    </lineage>
</organism>
<dbReference type="Proteomes" id="UP000053989">
    <property type="component" value="Unassembled WGS sequence"/>
</dbReference>
<reference evidence="1 2" key="1">
    <citation type="submission" date="2014-04" db="EMBL/GenBank/DDBJ databases">
        <authorList>
            <consortium name="DOE Joint Genome Institute"/>
            <person name="Kuo A."/>
            <person name="Kohler A."/>
            <person name="Nagy L.G."/>
            <person name="Floudas D."/>
            <person name="Copeland A."/>
            <person name="Barry K.W."/>
            <person name="Cichocki N."/>
            <person name="Veneault-Fourrey C."/>
            <person name="LaButti K."/>
            <person name="Lindquist E.A."/>
            <person name="Lipzen A."/>
            <person name="Lundell T."/>
            <person name="Morin E."/>
            <person name="Murat C."/>
            <person name="Sun H."/>
            <person name="Tunlid A."/>
            <person name="Henrissat B."/>
            <person name="Grigoriev I.V."/>
            <person name="Hibbett D.S."/>
            <person name="Martin F."/>
            <person name="Nordberg H.P."/>
            <person name="Cantor M.N."/>
            <person name="Hua S.X."/>
        </authorList>
    </citation>
    <scope>NUCLEOTIDE SEQUENCE [LARGE SCALE GENOMIC DNA]</scope>
    <source>
        <strain evidence="1 2">Foug A</strain>
    </source>
</reference>
<sequence>MQDVRHSLLSGRRSTRHSAWLGQSLLTKKSAHGSFPLGNVTPNISTLKRPEPFYMTGP</sequence>
<dbReference type="HOGENOM" id="CLU_2980385_0_0_1"/>